<dbReference type="InterPro" id="IPR004839">
    <property type="entry name" value="Aminotransferase_I/II_large"/>
</dbReference>
<evidence type="ECO:0000256" key="2">
    <source>
        <dbReference type="ARBA" id="ARBA00005384"/>
    </source>
</evidence>
<accession>A0A521F5R7</accession>
<dbReference type="SMART" id="SM00345">
    <property type="entry name" value="HTH_GNTR"/>
    <property type="match status" value="1"/>
</dbReference>
<dbReference type="GO" id="GO:0003700">
    <property type="term" value="F:DNA-binding transcription factor activity"/>
    <property type="evidence" value="ECO:0007669"/>
    <property type="project" value="InterPro"/>
</dbReference>
<dbReference type="InterPro" id="IPR036390">
    <property type="entry name" value="WH_DNA-bd_sf"/>
</dbReference>
<name>A0A521F5R7_9BACL</name>
<dbReference type="PANTHER" id="PTHR46577:SF1">
    <property type="entry name" value="HTH-TYPE TRANSCRIPTIONAL REGULATORY PROTEIN GABR"/>
    <property type="match status" value="1"/>
</dbReference>
<evidence type="ECO:0000256" key="4">
    <source>
        <dbReference type="ARBA" id="ARBA00022898"/>
    </source>
</evidence>
<dbReference type="InterPro" id="IPR036388">
    <property type="entry name" value="WH-like_DNA-bd_sf"/>
</dbReference>
<sequence length="464" mass="53092">MLWIPIDRSLDISLKRQVYGQIRTRILQGALNAGDRLPPSRELAKQLNVSRNVVVEAYEQLFVEGYVEGKQGSGTYVAQGAYLEQNRKKRPISLLEIEQKNEADDDIIDFRSGIPALNRFPKKEWGKLVKEVCEEATDATFGYDNPEGRYELRHVLSRYLKRTRGVHCHPDQLVITSGATQALSLIANLLLTPDEKVIIEDPITHDIQTIFSSTGATLDPIPVDQHGMRTDLLPMQQKPGFVFVTPSHQFPLGGILPIQRRIQLIQFARTWDTYLVEDDYDSEFRYGGEPVSSLQGLDPERVIYIGTFSKILSPVLRMGYLILPPALTQRCRQLKWYLDLHTPSLEQKALARFIYNGSLDRHIRKMRKLYLRRKEFLSSCLKEAFADQVSISGDSTGLHMIAEFNMMFDEALVRRIYQHGVNIYPVEHHAIQKGRHGNKMILGYGNLTEKQIQEGVYRLKQALT</sequence>
<dbReference type="InterPro" id="IPR051446">
    <property type="entry name" value="HTH_trans_reg/aminotransferase"/>
</dbReference>
<dbReference type="SUPFAM" id="SSF46785">
    <property type="entry name" value="Winged helix' DNA-binding domain"/>
    <property type="match status" value="1"/>
</dbReference>
<keyword evidence="4" id="KW-0663">Pyridoxal phosphate</keyword>
<proteinExistence type="inferred from homology"/>
<dbReference type="CDD" id="cd07377">
    <property type="entry name" value="WHTH_GntR"/>
    <property type="match status" value="1"/>
</dbReference>
<evidence type="ECO:0000256" key="3">
    <source>
        <dbReference type="ARBA" id="ARBA00022576"/>
    </source>
</evidence>
<keyword evidence="3" id="KW-0808">Transferase</keyword>
<evidence type="ECO:0000256" key="1">
    <source>
        <dbReference type="ARBA" id="ARBA00001933"/>
    </source>
</evidence>
<dbReference type="GO" id="GO:0008483">
    <property type="term" value="F:transaminase activity"/>
    <property type="evidence" value="ECO:0007669"/>
    <property type="project" value="UniProtKB-KW"/>
</dbReference>
<keyword evidence="5" id="KW-0805">Transcription regulation</keyword>
<dbReference type="PROSITE" id="PS50949">
    <property type="entry name" value="HTH_GNTR"/>
    <property type="match status" value="1"/>
</dbReference>
<comment type="similarity">
    <text evidence="2">In the C-terminal section; belongs to the class-I pyridoxal-phosphate-dependent aminotransferase family.</text>
</comment>
<keyword evidence="10" id="KW-1185">Reference proteome</keyword>
<comment type="cofactor">
    <cofactor evidence="1">
        <name>pyridoxal 5'-phosphate</name>
        <dbReference type="ChEBI" id="CHEBI:597326"/>
    </cofactor>
</comment>
<dbReference type="AlphaFoldDB" id="A0A521F5R7"/>
<feature type="domain" description="HTH gntR-type" evidence="8">
    <location>
        <begin position="12"/>
        <end position="80"/>
    </location>
</feature>
<evidence type="ECO:0000313" key="10">
    <source>
        <dbReference type="Proteomes" id="UP000315636"/>
    </source>
</evidence>
<dbReference type="RefSeq" id="WP_142506602.1">
    <property type="nucleotide sequence ID" value="NZ_FXTI01000013.1"/>
</dbReference>
<keyword evidence="3" id="KW-0032">Aminotransferase</keyword>
<protein>
    <submittedName>
        <fullName evidence="9">Transcriptional regulator, GntR family</fullName>
    </submittedName>
</protein>
<evidence type="ECO:0000256" key="5">
    <source>
        <dbReference type="ARBA" id="ARBA00023015"/>
    </source>
</evidence>
<dbReference type="PANTHER" id="PTHR46577">
    <property type="entry name" value="HTH-TYPE TRANSCRIPTIONAL REGULATORY PROTEIN GABR"/>
    <property type="match status" value="1"/>
</dbReference>
<dbReference type="Proteomes" id="UP000315636">
    <property type="component" value="Unassembled WGS sequence"/>
</dbReference>
<evidence type="ECO:0000313" key="9">
    <source>
        <dbReference type="EMBL" id="SMO91525.1"/>
    </source>
</evidence>
<dbReference type="InterPro" id="IPR000524">
    <property type="entry name" value="Tscrpt_reg_HTH_GntR"/>
</dbReference>
<dbReference type="Gene3D" id="1.10.10.10">
    <property type="entry name" value="Winged helix-like DNA-binding domain superfamily/Winged helix DNA-binding domain"/>
    <property type="match status" value="1"/>
</dbReference>
<keyword evidence="7" id="KW-0804">Transcription</keyword>
<evidence type="ECO:0000256" key="6">
    <source>
        <dbReference type="ARBA" id="ARBA00023125"/>
    </source>
</evidence>
<dbReference type="Pfam" id="PF00392">
    <property type="entry name" value="GntR"/>
    <property type="match status" value="1"/>
</dbReference>
<dbReference type="PRINTS" id="PR00035">
    <property type="entry name" value="HTHGNTR"/>
</dbReference>
<evidence type="ECO:0000259" key="8">
    <source>
        <dbReference type="PROSITE" id="PS50949"/>
    </source>
</evidence>
<dbReference type="InterPro" id="IPR015421">
    <property type="entry name" value="PyrdxlP-dep_Trfase_major"/>
</dbReference>
<evidence type="ECO:0000256" key="7">
    <source>
        <dbReference type="ARBA" id="ARBA00023163"/>
    </source>
</evidence>
<keyword evidence="6" id="KW-0238">DNA-binding</keyword>
<dbReference type="EMBL" id="FXTI01000013">
    <property type="protein sequence ID" value="SMO91525.1"/>
    <property type="molecule type" value="Genomic_DNA"/>
</dbReference>
<dbReference type="OrthoDB" id="9808770at2"/>
<gene>
    <name evidence="9" type="ORF">SAMN06264849_11325</name>
</gene>
<dbReference type="CDD" id="cd00609">
    <property type="entry name" value="AAT_like"/>
    <property type="match status" value="1"/>
</dbReference>
<dbReference type="Gene3D" id="3.40.640.10">
    <property type="entry name" value="Type I PLP-dependent aspartate aminotransferase-like (Major domain)"/>
    <property type="match status" value="1"/>
</dbReference>
<reference evidence="9 10" key="1">
    <citation type="submission" date="2017-05" db="EMBL/GenBank/DDBJ databases">
        <authorList>
            <person name="Varghese N."/>
            <person name="Submissions S."/>
        </authorList>
    </citation>
    <scope>NUCLEOTIDE SEQUENCE [LARGE SCALE GENOMIC DNA]</scope>
    <source>
        <strain evidence="9 10">DSM 45474</strain>
    </source>
</reference>
<dbReference type="InterPro" id="IPR015424">
    <property type="entry name" value="PyrdxlP-dep_Trfase"/>
</dbReference>
<dbReference type="SUPFAM" id="SSF53383">
    <property type="entry name" value="PLP-dependent transferases"/>
    <property type="match status" value="1"/>
</dbReference>
<dbReference type="Pfam" id="PF00155">
    <property type="entry name" value="Aminotran_1_2"/>
    <property type="match status" value="1"/>
</dbReference>
<dbReference type="GO" id="GO:0003677">
    <property type="term" value="F:DNA binding"/>
    <property type="evidence" value="ECO:0007669"/>
    <property type="project" value="UniProtKB-KW"/>
</dbReference>
<dbReference type="GO" id="GO:0030170">
    <property type="term" value="F:pyridoxal phosphate binding"/>
    <property type="evidence" value="ECO:0007669"/>
    <property type="project" value="InterPro"/>
</dbReference>
<organism evidence="9 10">
    <name type="scientific">Melghirimyces algeriensis</name>
    <dbReference type="NCBI Taxonomy" id="910412"/>
    <lineage>
        <taxon>Bacteria</taxon>
        <taxon>Bacillati</taxon>
        <taxon>Bacillota</taxon>
        <taxon>Bacilli</taxon>
        <taxon>Bacillales</taxon>
        <taxon>Thermoactinomycetaceae</taxon>
        <taxon>Melghirimyces</taxon>
    </lineage>
</organism>